<comment type="similarity">
    <text evidence="1">Belongs to the short-chain dehydrogenases/reductases (SDR) family.</text>
</comment>
<evidence type="ECO:0000256" key="1">
    <source>
        <dbReference type="ARBA" id="ARBA00006484"/>
    </source>
</evidence>
<keyword evidence="2 3" id="KW-0560">Oxidoreductase</keyword>
<reference evidence="4" key="1">
    <citation type="submission" date="2016-12" db="EMBL/GenBank/DDBJ databases">
        <authorList>
            <person name="Brunel B."/>
        </authorList>
    </citation>
    <scope>NUCLEOTIDE SEQUENCE [LARGE SCALE GENOMIC DNA]</scope>
</reference>
<name>A0A2P9AWI2_9HYPH</name>
<dbReference type="Proteomes" id="UP000245698">
    <property type="component" value="Unassembled WGS sequence"/>
</dbReference>
<organism evidence="3 4">
    <name type="scientific">Mesorhizobium delmotii</name>
    <dbReference type="NCBI Taxonomy" id="1631247"/>
    <lineage>
        <taxon>Bacteria</taxon>
        <taxon>Pseudomonadati</taxon>
        <taxon>Pseudomonadota</taxon>
        <taxon>Alphaproteobacteria</taxon>
        <taxon>Hyphomicrobiales</taxon>
        <taxon>Phyllobacteriaceae</taxon>
        <taxon>Mesorhizobium</taxon>
    </lineage>
</organism>
<dbReference type="InterPro" id="IPR002347">
    <property type="entry name" value="SDR_fam"/>
</dbReference>
<dbReference type="SUPFAM" id="SSF51735">
    <property type="entry name" value="NAD(P)-binding Rossmann-fold domains"/>
    <property type="match status" value="1"/>
</dbReference>
<dbReference type="GO" id="GO:0016020">
    <property type="term" value="C:membrane"/>
    <property type="evidence" value="ECO:0007669"/>
    <property type="project" value="TreeGrafter"/>
</dbReference>
<evidence type="ECO:0000313" key="4">
    <source>
        <dbReference type="Proteomes" id="UP000245698"/>
    </source>
</evidence>
<accession>A0A2P9AWI2</accession>
<dbReference type="Gene3D" id="3.40.50.720">
    <property type="entry name" value="NAD(P)-binding Rossmann-like Domain"/>
    <property type="match status" value="1"/>
</dbReference>
<dbReference type="AlphaFoldDB" id="A0A2P9AWI2"/>
<proteinExistence type="inferred from homology"/>
<sequence length="86" mass="9081">MSLNKVVLITGASSGIDAAIGRELSAAGAKVMLGARRTNRLDTLAEEIRANGGEAMTRRLDVTDRADVAAFAKTAPGLGTRRRDRQ</sequence>
<dbReference type="EC" id="1.-.-.-" evidence="3"/>
<dbReference type="GO" id="GO:0016491">
    <property type="term" value="F:oxidoreductase activity"/>
    <property type="evidence" value="ECO:0007669"/>
    <property type="project" value="UniProtKB-KW"/>
</dbReference>
<evidence type="ECO:0000256" key="2">
    <source>
        <dbReference type="ARBA" id="ARBA00023002"/>
    </source>
</evidence>
<dbReference type="Pfam" id="PF00106">
    <property type="entry name" value="adh_short"/>
    <property type="match status" value="1"/>
</dbReference>
<gene>
    <name evidence="3" type="ORF">BQ8482_80202</name>
</gene>
<dbReference type="InterPro" id="IPR036291">
    <property type="entry name" value="NAD(P)-bd_dom_sf"/>
</dbReference>
<protein>
    <submittedName>
        <fullName evidence="3">Enzyme</fullName>
        <ecNumber evidence="3">1.-.-.-</ecNumber>
    </submittedName>
</protein>
<dbReference type="EMBL" id="FUIG01000092">
    <property type="protein sequence ID" value="SJM35568.1"/>
    <property type="molecule type" value="Genomic_DNA"/>
</dbReference>
<dbReference type="PANTHER" id="PTHR44196">
    <property type="entry name" value="DEHYDROGENASE/REDUCTASE SDR FAMILY MEMBER 7B"/>
    <property type="match status" value="1"/>
</dbReference>
<dbReference type="PANTHER" id="PTHR44196:SF1">
    <property type="entry name" value="DEHYDROGENASE_REDUCTASE SDR FAMILY MEMBER 7B"/>
    <property type="match status" value="1"/>
</dbReference>
<evidence type="ECO:0000313" key="3">
    <source>
        <dbReference type="EMBL" id="SJM35568.1"/>
    </source>
</evidence>
<keyword evidence="4" id="KW-1185">Reference proteome</keyword>